<feature type="compositionally biased region" description="Low complexity" evidence="1">
    <location>
        <begin position="453"/>
        <end position="463"/>
    </location>
</feature>
<proteinExistence type="predicted"/>
<keyword evidence="2" id="KW-0812">Transmembrane</keyword>
<keyword evidence="2" id="KW-0472">Membrane</keyword>
<reference evidence="3 4" key="1">
    <citation type="submission" date="2015-08" db="EMBL/GenBank/DDBJ databases">
        <title>Next Generation Sequencing and Analysis of the Genome of Puccinia sorghi L Schw, the Causal Agent of Maize Common Rust.</title>
        <authorList>
            <person name="Rochi L."/>
            <person name="Burguener G."/>
            <person name="Darino M."/>
            <person name="Turjanski A."/>
            <person name="Kreff E."/>
            <person name="Dieguez M.J."/>
            <person name="Sacco F."/>
        </authorList>
    </citation>
    <scope>NUCLEOTIDE SEQUENCE [LARGE SCALE GENOMIC DNA]</scope>
    <source>
        <strain evidence="3 4">RO10H11247</strain>
    </source>
</reference>
<dbReference type="AlphaFoldDB" id="A0A0L6VQ31"/>
<dbReference type="VEuPathDB" id="FungiDB:VP01_121g1"/>
<accession>A0A0L6VQ31</accession>
<gene>
    <name evidence="3" type="ORF">VP01_121g1</name>
</gene>
<evidence type="ECO:0000256" key="2">
    <source>
        <dbReference type="SAM" id="Phobius"/>
    </source>
</evidence>
<evidence type="ECO:0000313" key="4">
    <source>
        <dbReference type="Proteomes" id="UP000037035"/>
    </source>
</evidence>
<evidence type="ECO:0000256" key="1">
    <source>
        <dbReference type="SAM" id="MobiDB-lite"/>
    </source>
</evidence>
<organism evidence="3 4">
    <name type="scientific">Puccinia sorghi</name>
    <dbReference type="NCBI Taxonomy" id="27349"/>
    <lineage>
        <taxon>Eukaryota</taxon>
        <taxon>Fungi</taxon>
        <taxon>Dikarya</taxon>
        <taxon>Basidiomycota</taxon>
        <taxon>Pucciniomycotina</taxon>
        <taxon>Pucciniomycetes</taxon>
        <taxon>Pucciniales</taxon>
        <taxon>Pucciniaceae</taxon>
        <taxon>Puccinia</taxon>
    </lineage>
</organism>
<evidence type="ECO:0000313" key="3">
    <source>
        <dbReference type="EMBL" id="KNZ62819.1"/>
    </source>
</evidence>
<dbReference type="EMBL" id="LAVV01002444">
    <property type="protein sequence ID" value="KNZ62819.1"/>
    <property type="molecule type" value="Genomic_DNA"/>
</dbReference>
<dbReference type="Proteomes" id="UP000037035">
    <property type="component" value="Unassembled WGS sequence"/>
</dbReference>
<feature type="compositionally biased region" description="Basic and acidic residues" evidence="1">
    <location>
        <begin position="259"/>
        <end position="268"/>
    </location>
</feature>
<feature type="region of interest" description="Disordered" evidence="1">
    <location>
        <begin position="438"/>
        <end position="463"/>
    </location>
</feature>
<keyword evidence="2" id="KW-1133">Transmembrane helix</keyword>
<feature type="region of interest" description="Disordered" evidence="1">
    <location>
        <begin position="253"/>
        <end position="278"/>
    </location>
</feature>
<name>A0A0L6VQ31_9BASI</name>
<feature type="transmembrane region" description="Helical" evidence="2">
    <location>
        <begin position="190"/>
        <end position="212"/>
    </location>
</feature>
<sequence>MVKGENWGRKHGGGKLGEGAPTTRCFIHCHSIKASLSDSQRGLGVIQPGRETLRVHMRDCVNDQAVAEQPLAGSLHKCTRPTLGNTSARSTRRQTRACCHPSHSNDAALNQNQISWTVCHANELGMIPCSSMRPLHCPLPHTSQPLHMPSAIIIFKDMPSFVKIKATNGTSLSTRQQPNTSSVNKPPKIFYTNTILSTLYFVIVHWITFGYYTMDSSPAQQRSHEQIFLSHLYNSTKTCFKLQEYQCHKQRYHLQTNKSSKEKQEKKTRPAKSTQIRSSNSLSAIKAISLAHLASKLSIQITAQREKDLKKKNSSKFGIPHLRFGRKLGKFTLIYENCCNKEIQKMSTRVFPTVPFMSYPREIEYAKLMQLQANDSFWNNGLFPNQNAWNSTWDLRRHQLCWVVRRKKKSTSKPVDASWFIYCNNLNKKTNKPTHISHYSITGSPLPDNGHQSSSTSSIYSNS</sequence>
<keyword evidence="4" id="KW-1185">Reference proteome</keyword>
<protein>
    <submittedName>
        <fullName evidence="3">Uncharacterized protein</fullName>
    </submittedName>
</protein>
<comment type="caution">
    <text evidence="3">The sequence shown here is derived from an EMBL/GenBank/DDBJ whole genome shotgun (WGS) entry which is preliminary data.</text>
</comment>